<keyword evidence="9 13" id="KW-0798">TonB box</keyword>
<dbReference type="InterPro" id="IPR037066">
    <property type="entry name" value="Plug_dom_sf"/>
</dbReference>
<feature type="signal peptide" evidence="14">
    <location>
        <begin position="1"/>
        <end position="20"/>
    </location>
</feature>
<evidence type="ECO:0000256" key="11">
    <source>
        <dbReference type="ARBA" id="ARBA00023237"/>
    </source>
</evidence>
<dbReference type="Pfam" id="PF00593">
    <property type="entry name" value="TonB_dep_Rec_b-barrel"/>
    <property type="match status" value="1"/>
</dbReference>
<keyword evidence="5 12" id="KW-0812">Transmembrane</keyword>
<organism evidence="17 18">
    <name type="scientific">Larkinella arboricola</name>
    <dbReference type="NCBI Taxonomy" id="643671"/>
    <lineage>
        <taxon>Bacteria</taxon>
        <taxon>Pseudomonadati</taxon>
        <taxon>Bacteroidota</taxon>
        <taxon>Cytophagia</taxon>
        <taxon>Cytophagales</taxon>
        <taxon>Spirosomataceae</taxon>
        <taxon>Larkinella</taxon>
    </lineage>
</organism>
<evidence type="ECO:0000256" key="2">
    <source>
        <dbReference type="ARBA" id="ARBA00022448"/>
    </source>
</evidence>
<feature type="chain" id="PRO_5016428047" evidence="14">
    <location>
        <begin position="21"/>
        <end position="1125"/>
    </location>
</feature>
<evidence type="ECO:0000256" key="13">
    <source>
        <dbReference type="RuleBase" id="RU003357"/>
    </source>
</evidence>
<evidence type="ECO:0000256" key="6">
    <source>
        <dbReference type="ARBA" id="ARBA00022729"/>
    </source>
</evidence>
<keyword evidence="7" id="KW-0408">Iron</keyword>
<keyword evidence="4" id="KW-0410">Iron transport</keyword>
<dbReference type="SUPFAM" id="SSF49464">
    <property type="entry name" value="Carboxypeptidase regulatory domain-like"/>
    <property type="match status" value="1"/>
</dbReference>
<dbReference type="GO" id="GO:0009279">
    <property type="term" value="C:cell outer membrane"/>
    <property type="evidence" value="ECO:0007669"/>
    <property type="project" value="UniProtKB-SubCell"/>
</dbReference>
<evidence type="ECO:0000256" key="5">
    <source>
        <dbReference type="ARBA" id="ARBA00022692"/>
    </source>
</evidence>
<keyword evidence="18" id="KW-1185">Reference proteome</keyword>
<dbReference type="AlphaFoldDB" id="A0A327X117"/>
<dbReference type="GO" id="GO:0015344">
    <property type="term" value="F:siderophore uptake transmembrane transporter activity"/>
    <property type="evidence" value="ECO:0007669"/>
    <property type="project" value="TreeGrafter"/>
</dbReference>
<dbReference type="InterPro" id="IPR008969">
    <property type="entry name" value="CarboxyPept-like_regulatory"/>
</dbReference>
<name>A0A327X117_LARAB</name>
<dbReference type="InterPro" id="IPR023997">
    <property type="entry name" value="TonB-dep_OMP_SusC/RagA_CS"/>
</dbReference>
<protein>
    <submittedName>
        <fullName evidence="17">TonB-linked SusC/RagA family outer membrane protein</fullName>
    </submittedName>
</protein>
<dbReference type="PROSITE" id="PS52016">
    <property type="entry name" value="TONB_DEPENDENT_REC_3"/>
    <property type="match status" value="1"/>
</dbReference>
<sequence>MQIAVAQVLLSALFCSLSFAYDSHAQEILRKEVSLKMEAVEVKQILNQIEKQTKIKFVYSSNSIRSHQKTSINVSKSQLSKVLDDLLTPLNIAYDVVDSHILLHRKAAEKAPAPNRAGLLLNLKGRVTDEKGGAMPGVSIVVKGTQTGTTTNAEGRYTLDLPDGNAVLIFSFVGYKAQEVQVGGRTDITVQLEPEAMALNEVVVTALGIAKDKKALTYAVTEVKGSDFTQAREVNLGNALSGRIAGVNATSTANGAAGSSRVIIRGNGSLSGDNQPLYVVNGIPINNANQGSPGTYGGTDKGDGLLSINPDDIESISVLKGGTAAALYGSRAANGVIIITTKSGKGQKGLGVELASTYTAERPLSFPDWQYEYGSGSRGVKPTTQAEAIANGRTSWGAKLDGSSAMQPDGVSRPYVAQRHNIKNFYQTGSTFSNTLAINGGNETTNFRFSASNMDNQGIVENSSVNRKTFSLSANSTLAKKVVFEGNVQYNLENVKNRTYVADFTKNPNASVQLAATSLDIRTLAPGYDERGYETLWNDYVFVANPYFVVNKVRNQDDRRRVIGSFSTRYNLTDFLYIRGRLGIDQFTIEGNDITPTGTAYNNQGEMSTRRINTSESNAEAILGFNKEFGTFSVNALVGGNKMVNTSSGVTASSGRFNVPFNYFITNGSSQQYTESFRKFGINSVFGSADIGYNNLLYLTLTGRQDWFSTLSADNNTLFYPSVGLSYVLSDALKAKPSWMDYAKIRASWAKVGGGAPDPYGLTLTYAAPSQSHLGQPLMLISGNTIPNSALKPYTSTTTELGIETKLFRNQLGVDLTVYDRTTTDDIVRATVPFSSSYTNVSLNVGKVRNRGIELLLTGTPIRLSNGFRWDVSYNMAYNENTVVKIADGLTSLALPGATARTQNGFIYHFEGMPFGMIAGYRAKTDANGNVVYNAASGLPLQSTFMPLGRGVPPLTLGLTNTFSYKNFSLNFLLDGKFGSKLYVSTNAYATNYGLHKRTVENGIRETGVTVTGVDPEGNPLTKTIDAQTYFQGTAFSITDDFVSDAGFVKFRQLILGYSLPRTMLARTPFQSASLSFVARNLFLLYSQVQNVDPESNYSSSNAQGLENFGVPPTRSFGLNLMVRF</sequence>
<evidence type="ECO:0000256" key="10">
    <source>
        <dbReference type="ARBA" id="ARBA00023136"/>
    </source>
</evidence>
<dbReference type="Gene3D" id="2.60.40.1120">
    <property type="entry name" value="Carboxypeptidase-like, regulatory domain"/>
    <property type="match status" value="1"/>
</dbReference>
<dbReference type="PANTHER" id="PTHR32552">
    <property type="entry name" value="FERRICHROME IRON RECEPTOR-RELATED"/>
    <property type="match status" value="1"/>
</dbReference>
<keyword evidence="10 12" id="KW-0472">Membrane</keyword>
<comment type="caution">
    <text evidence="17">The sequence shown here is derived from an EMBL/GenBank/DDBJ whole genome shotgun (WGS) entry which is preliminary data.</text>
</comment>
<dbReference type="InterPro" id="IPR023996">
    <property type="entry name" value="TonB-dep_OMP_SusC/RagA"/>
</dbReference>
<evidence type="ECO:0000256" key="9">
    <source>
        <dbReference type="ARBA" id="ARBA00023077"/>
    </source>
</evidence>
<dbReference type="Gene3D" id="2.40.170.20">
    <property type="entry name" value="TonB-dependent receptor, beta-barrel domain"/>
    <property type="match status" value="1"/>
</dbReference>
<dbReference type="EMBL" id="QLMC01000002">
    <property type="protein sequence ID" value="RAK00171.1"/>
    <property type="molecule type" value="Genomic_DNA"/>
</dbReference>
<keyword evidence="8" id="KW-0406">Ion transport</keyword>
<dbReference type="Pfam" id="PF07715">
    <property type="entry name" value="Plug"/>
    <property type="match status" value="1"/>
</dbReference>
<keyword evidence="3 12" id="KW-1134">Transmembrane beta strand</keyword>
<dbReference type="NCBIfam" id="TIGR04057">
    <property type="entry name" value="SusC_RagA_signa"/>
    <property type="match status" value="1"/>
</dbReference>
<keyword evidence="11 12" id="KW-0998">Cell outer membrane</keyword>
<evidence type="ECO:0000256" key="3">
    <source>
        <dbReference type="ARBA" id="ARBA00022452"/>
    </source>
</evidence>
<evidence type="ECO:0000256" key="4">
    <source>
        <dbReference type="ARBA" id="ARBA00022496"/>
    </source>
</evidence>
<reference evidence="17 18" key="1">
    <citation type="submission" date="2018-06" db="EMBL/GenBank/DDBJ databases">
        <title>Genomic Encyclopedia of Archaeal and Bacterial Type Strains, Phase II (KMG-II): from individual species to whole genera.</title>
        <authorList>
            <person name="Goeker M."/>
        </authorList>
    </citation>
    <scope>NUCLEOTIDE SEQUENCE [LARGE SCALE GENOMIC DNA]</scope>
    <source>
        <strain evidence="17 18">DSM 21851</strain>
    </source>
</reference>
<dbReference type="Pfam" id="PF13715">
    <property type="entry name" value="CarbopepD_reg_2"/>
    <property type="match status" value="1"/>
</dbReference>
<feature type="domain" description="TonB-dependent receptor plug" evidence="16">
    <location>
        <begin position="213"/>
        <end position="336"/>
    </location>
</feature>
<evidence type="ECO:0000256" key="14">
    <source>
        <dbReference type="SAM" id="SignalP"/>
    </source>
</evidence>
<dbReference type="SUPFAM" id="SSF56935">
    <property type="entry name" value="Porins"/>
    <property type="match status" value="1"/>
</dbReference>
<dbReference type="InterPro" id="IPR039426">
    <property type="entry name" value="TonB-dep_rcpt-like"/>
</dbReference>
<dbReference type="NCBIfam" id="TIGR04056">
    <property type="entry name" value="OMP_RagA_SusC"/>
    <property type="match status" value="1"/>
</dbReference>
<evidence type="ECO:0000256" key="1">
    <source>
        <dbReference type="ARBA" id="ARBA00004571"/>
    </source>
</evidence>
<evidence type="ECO:0000256" key="12">
    <source>
        <dbReference type="PROSITE-ProRule" id="PRU01360"/>
    </source>
</evidence>
<proteinExistence type="inferred from homology"/>
<feature type="domain" description="TonB-dependent receptor-like beta-barrel" evidence="15">
    <location>
        <begin position="534"/>
        <end position="969"/>
    </location>
</feature>
<dbReference type="InterPro" id="IPR036942">
    <property type="entry name" value="Beta-barrel_TonB_sf"/>
</dbReference>
<keyword evidence="6 14" id="KW-0732">Signal</keyword>
<keyword evidence="2 12" id="KW-0813">Transport</keyword>
<evidence type="ECO:0000256" key="8">
    <source>
        <dbReference type="ARBA" id="ARBA00023065"/>
    </source>
</evidence>
<dbReference type="InterPro" id="IPR000531">
    <property type="entry name" value="Beta-barrel_TonB"/>
</dbReference>
<evidence type="ECO:0000259" key="15">
    <source>
        <dbReference type="Pfam" id="PF00593"/>
    </source>
</evidence>
<comment type="subcellular location">
    <subcellularLocation>
        <location evidence="1 12">Cell outer membrane</location>
        <topology evidence="1 12">Multi-pass membrane protein</topology>
    </subcellularLocation>
</comment>
<dbReference type="InterPro" id="IPR012910">
    <property type="entry name" value="Plug_dom"/>
</dbReference>
<evidence type="ECO:0000313" key="17">
    <source>
        <dbReference type="EMBL" id="RAK00171.1"/>
    </source>
</evidence>
<accession>A0A327X117</accession>
<dbReference type="Proteomes" id="UP000248790">
    <property type="component" value="Unassembled WGS sequence"/>
</dbReference>
<evidence type="ECO:0000256" key="7">
    <source>
        <dbReference type="ARBA" id="ARBA00023004"/>
    </source>
</evidence>
<dbReference type="Gene3D" id="2.170.130.10">
    <property type="entry name" value="TonB-dependent receptor, plug domain"/>
    <property type="match status" value="1"/>
</dbReference>
<comment type="similarity">
    <text evidence="12 13">Belongs to the TonB-dependent receptor family.</text>
</comment>
<dbReference type="PANTHER" id="PTHR32552:SF68">
    <property type="entry name" value="FERRICHROME OUTER MEMBRANE TRANSPORTER_PHAGE RECEPTOR"/>
    <property type="match status" value="1"/>
</dbReference>
<evidence type="ECO:0000313" key="18">
    <source>
        <dbReference type="Proteomes" id="UP000248790"/>
    </source>
</evidence>
<evidence type="ECO:0000259" key="16">
    <source>
        <dbReference type="Pfam" id="PF07715"/>
    </source>
</evidence>
<gene>
    <name evidence="17" type="ORF">LX87_01869</name>
</gene>